<dbReference type="PANTHER" id="PTHR12121:SF36">
    <property type="entry name" value="ENDONUCLEASE_EXONUCLEASE_PHOSPHATASE DOMAIN-CONTAINING PROTEIN"/>
    <property type="match status" value="1"/>
</dbReference>
<dbReference type="InterPro" id="IPR050410">
    <property type="entry name" value="CCR4/nocturin_mRNA_transcr"/>
</dbReference>
<keyword evidence="3" id="KW-1185">Reference proteome</keyword>
<gene>
    <name evidence="2" type="ORF">F6B40_15320</name>
</gene>
<dbReference type="EMBL" id="VYUY01000022">
    <property type="protein sequence ID" value="KAA9130051.1"/>
    <property type="molecule type" value="Genomic_DNA"/>
</dbReference>
<dbReference type="GO" id="GO:0004519">
    <property type="term" value="F:endonuclease activity"/>
    <property type="evidence" value="ECO:0007669"/>
    <property type="project" value="UniProtKB-KW"/>
</dbReference>
<accession>A0A5N0T5E9</accession>
<feature type="domain" description="Endonuclease/exonuclease/phosphatase" evidence="1">
    <location>
        <begin position="31"/>
        <end position="261"/>
    </location>
</feature>
<dbReference type="Proteomes" id="UP000326838">
    <property type="component" value="Unassembled WGS sequence"/>
</dbReference>
<keyword evidence="2" id="KW-0540">Nuclease</keyword>
<keyword evidence="2" id="KW-0269">Exonuclease</keyword>
<dbReference type="GO" id="GO:0000175">
    <property type="term" value="F:3'-5'-RNA exonuclease activity"/>
    <property type="evidence" value="ECO:0007669"/>
    <property type="project" value="TreeGrafter"/>
</dbReference>
<sequence length="283" mass="31478">MTDPVLFGPTPAPGLHVMSVNIRRRMRSMMPADRWTRRAPALADLLCSEEPALIGMQEALPDQAAYLRDELGPGYRMVGRGRETGFRGEGCPLFFDARRLELLAWDQQALSDRPDTPGSVSWGNRIPRVMVCATLRDRATSAVFLMINTHLDHLSAPSRVRAARAVRERVSAARVPAIVTGDMNAGERSVAIRELLADGVLRDSWTAAAERTTPEWGTFPAYRAPRRRRKRIDWIMVTPDVEVVRAGINTRQPRGRWVSDHLPVQAVVIPHGEVSPHGEDGQA</sequence>
<dbReference type="AlphaFoldDB" id="A0A5N0T5E9"/>
<evidence type="ECO:0000259" key="1">
    <source>
        <dbReference type="Pfam" id="PF03372"/>
    </source>
</evidence>
<dbReference type="SUPFAM" id="SSF56219">
    <property type="entry name" value="DNase I-like"/>
    <property type="match status" value="1"/>
</dbReference>
<dbReference type="PANTHER" id="PTHR12121">
    <property type="entry name" value="CARBON CATABOLITE REPRESSOR PROTEIN 4"/>
    <property type="match status" value="1"/>
</dbReference>
<dbReference type="Pfam" id="PF03372">
    <property type="entry name" value="Exo_endo_phos"/>
    <property type="match status" value="1"/>
</dbReference>
<protein>
    <submittedName>
        <fullName evidence="2">Endonuclease/exonuclease/phosphatase family protein</fullName>
    </submittedName>
</protein>
<name>A0A5N0T5E9_9MICO</name>
<keyword evidence="2" id="KW-0378">Hydrolase</keyword>
<dbReference type="Gene3D" id="3.60.10.10">
    <property type="entry name" value="Endonuclease/exonuclease/phosphatase"/>
    <property type="match status" value="1"/>
</dbReference>
<dbReference type="InterPro" id="IPR005135">
    <property type="entry name" value="Endo/exonuclease/phosphatase"/>
</dbReference>
<dbReference type="RefSeq" id="WP_150895564.1">
    <property type="nucleotide sequence ID" value="NZ_VYUY01000022.1"/>
</dbReference>
<evidence type="ECO:0000313" key="2">
    <source>
        <dbReference type="EMBL" id="KAA9130051.1"/>
    </source>
</evidence>
<dbReference type="InterPro" id="IPR036691">
    <property type="entry name" value="Endo/exonu/phosph_ase_sf"/>
</dbReference>
<evidence type="ECO:0000313" key="3">
    <source>
        <dbReference type="Proteomes" id="UP000326838"/>
    </source>
</evidence>
<dbReference type="CDD" id="cd09083">
    <property type="entry name" value="EEP-1"/>
    <property type="match status" value="1"/>
</dbReference>
<keyword evidence="2" id="KW-0255">Endonuclease</keyword>
<reference evidence="3" key="1">
    <citation type="submission" date="2019-09" db="EMBL/GenBank/DDBJ databases">
        <title>Mumia zhuanghuii sp. nov. isolated from the intestinal contents of plateau pika (Ochotona curzoniae) in the Qinghai-Tibet plateau of China.</title>
        <authorList>
            <person name="Tian Z."/>
        </authorList>
    </citation>
    <scope>NUCLEOTIDE SEQUENCE [LARGE SCALE GENOMIC DNA]</scope>
    <source>
        <strain evidence="3">L-033</strain>
    </source>
</reference>
<proteinExistence type="predicted"/>
<organism evidence="2 3">
    <name type="scientific">Microbacterium caowuchunii</name>
    <dbReference type="NCBI Taxonomy" id="2614638"/>
    <lineage>
        <taxon>Bacteria</taxon>
        <taxon>Bacillati</taxon>
        <taxon>Actinomycetota</taxon>
        <taxon>Actinomycetes</taxon>
        <taxon>Micrococcales</taxon>
        <taxon>Microbacteriaceae</taxon>
        <taxon>Microbacterium</taxon>
    </lineage>
</organism>
<comment type="caution">
    <text evidence="2">The sequence shown here is derived from an EMBL/GenBank/DDBJ whole genome shotgun (WGS) entry which is preliminary data.</text>
</comment>